<sequence length="317" mass="35298">MHRVWLNQDIFVLILEVLDKTSRRKVLSTLARTCRTLYDPSMDALWSVMGDVSPLVKCMPDSAWKISKMPLGLGRRSPALYLLDPKADDWKHLAKHAHRVKELSICTMGPVGPTDTLISGFLLSAISAYACEYSRTSGPLFPNLRTLSCDIYSSGRESLSCIPYLAGSDLSTLRMCTNRSVVTVSHNLSPLSDILARVQESAPSLDHLEVSFNPPYQLPHCSVDLLPVIGGFQEDQFSSLTLHFEFPKELLHKFAFGKRLTTLNLSLHHIRVNDIRFDRASVFAALQDLTRWRSTANHSATRGLCGISAKPSRATST</sequence>
<name>A0ACC1SF83_9APHY</name>
<evidence type="ECO:0000313" key="2">
    <source>
        <dbReference type="Proteomes" id="UP001148662"/>
    </source>
</evidence>
<accession>A0ACC1SF83</accession>
<reference evidence="1" key="1">
    <citation type="submission" date="2022-07" db="EMBL/GenBank/DDBJ databases">
        <title>Genome Sequence of Phlebia brevispora.</title>
        <authorList>
            <person name="Buettner E."/>
        </authorList>
    </citation>
    <scope>NUCLEOTIDE SEQUENCE</scope>
    <source>
        <strain evidence="1">MPL23</strain>
    </source>
</reference>
<dbReference type="EMBL" id="JANHOG010001353">
    <property type="protein sequence ID" value="KAJ3538476.1"/>
    <property type="molecule type" value="Genomic_DNA"/>
</dbReference>
<comment type="caution">
    <text evidence="1">The sequence shown here is derived from an EMBL/GenBank/DDBJ whole genome shotgun (WGS) entry which is preliminary data.</text>
</comment>
<protein>
    <submittedName>
        <fullName evidence="1">Uncharacterized protein</fullName>
    </submittedName>
</protein>
<evidence type="ECO:0000313" key="1">
    <source>
        <dbReference type="EMBL" id="KAJ3538476.1"/>
    </source>
</evidence>
<dbReference type="Proteomes" id="UP001148662">
    <property type="component" value="Unassembled WGS sequence"/>
</dbReference>
<organism evidence="1 2">
    <name type="scientific">Phlebia brevispora</name>
    <dbReference type="NCBI Taxonomy" id="194682"/>
    <lineage>
        <taxon>Eukaryota</taxon>
        <taxon>Fungi</taxon>
        <taxon>Dikarya</taxon>
        <taxon>Basidiomycota</taxon>
        <taxon>Agaricomycotina</taxon>
        <taxon>Agaricomycetes</taxon>
        <taxon>Polyporales</taxon>
        <taxon>Meruliaceae</taxon>
        <taxon>Phlebia</taxon>
    </lineage>
</organism>
<gene>
    <name evidence="1" type="ORF">NM688_g6517</name>
</gene>
<keyword evidence="2" id="KW-1185">Reference proteome</keyword>
<proteinExistence type="predicted"/>